<evidence type="ECO:0000313" key="1">
    <source>
        <dbReference type="EMBL" id="RMC19058.1"/>
    </source>
</evidence>
<sequence length="371" mass="41773">MVANALWGWLNRWKKANWQHRGKPIWAAEIWQDIPARVEKLTVKVQHMDAHVSKSRANEEHHNNEQVDKAAKVKVSQGRDATYRWTCDRGVDLTMDNISQVIHNCETCTAIKLAKRVKPLWYGGRWLKYRVCVPSPSVASLPPLDTLKHLNVLPELRGPELDTALKAWPHQCRVQGKNDLPAAAGHTIPDTGQVAFSATWAHCWLMFSCCHQCPQVPFCLGTVQPHRPQLIALWGVIVAKVQDLALGLIKLHLIGLCPPIQPFQVSLQSHPTFQQIDTRSQPTGIHKFTTQRFNTHIYIINKNIEQNWPQQRPLRDTTGDWPPTGCSTIHHHSLGLATQPVLISANSAPVQAMGCQLFQECAVSKTLLKSN</sequence>
<name>A0A3M0L0T5_HIRRU</name>
<dbReference type="SUPFAM" id="SSF53098">
    <property type="entry name" value="Ribonuclease H-like"/>
    <property type="match status" value="1"/>
</dbReference>
<dbReference type="GO" id="GO:0003676">
    <property type="term" value="F:nucleic acid binding"/>
    <property type="evidence" value="ECO:0007669"/>
    <property type="project" value="InterPro"/>
</dbReference>
<proteinExistence type="predicted"/>
<comment type="caution">
    <text evidence="1">The sequence shown here is derived from an EMBL/GenBank/DDBJ whole genome shotgun (WGS) entry which is preliminary data.</text>
</comment>
<reference evidence="1 2" key="1">
    <citation type="submission" date="2018-07" db="EMBL/GenBank/DDBJ databases">
        <title>A high quality draft genome assembly of the barn swallow (H. rustica rustica).</title>
        <authorList>
            <person name="Formenti G."/>
            <person name="Chiara M."/>
            <person name="Poveda L."/>
            <person name="Francoijs K.-J."/>
            <person name="Bonisoli-Alquati A."/>
            <person name="Canova L."/>
            <person name="Gianfranceschi L."/>
            <person name="Horner D.S."/>
            <person name="Saino N."/>
        </authorList>
    </citation>
    <scope>NUCLEOTIDE SEQUENCE [LARGE SCALE GENOMIC DNA]</scope>
    <source>
        <strain evidence="1">Chelidonia</strain>
        <tissue evidence="1">Blood</tissue>
    </source>
</reference>
<dbReference type="EMBL" id="QRBI01000095">
    <property type="protein sequence ID" value="RMC19058.1"/>
    <property type="molecule type" value="Genomic_DNA"/>
</dbReference>
<dbReference type="InterPro" id="IPR012337">
    <property type="entry name" value="RNaseH-like_sf"/>
</dbReference>
<organism evidence="1 2">
    <name type="scientific">Hirundo rustica rustica</name>
    <dbReference type="NCBI Taxonomy" id="333673"/>
    <lineage>
        <taxon>Eukaryota</taxon>
        <taxon>Metazoa</taxon>
        <taxon>Chordata</taxon>
        <taxon>Craniata</taxon>
        <taxon>Vertebrata</taxon>
        <taxon>Euteleostomi</taxon>
        <taxon>Archelosauria</taxon>
        <taxon>Archosauria</taxon>
        <taxon>Dinosauria</taxon>
        <taxon>Saurischia</taxon>
        <taxon>Theropoda</taxon>
        <taxon>Coelurosauria</taxon>
        <taxon>Aves</taxon>
        <taxon>Neognathae</taxon>
        <taxon>Neoaves</taxon>
        <taxon>Telluraves</taxon>
        <taxon>Australaves</taxon>
        <taxon>Passeriformes</taxon>
        <taxon>Sylvioidea</taxon>
        <taxon>Hirundinidae</taxon>
        <taxon>Hirundo</taxon>
    </lineage>
</organism>
<gene>
    <name evidence="1" type="ORF">DUI87_03662</name>
</gene>
<dbReference type="AlphaFoldDB" id="A0A3M0L0T5"/>
<dbReference type="OrthoDB" id="9220997at2759"/>
<dbReference type="Gene3D" id="3.30.420.10">
    <property type="entry name" value="Ribonuclease H-like superfamily/Ribonuclease H"/>
    <property type="match status" value="1"/>
</dbReference>
<protein>
    <recommendedName>
        <fullName evidence="3">RNase H type-1 domain-containing protein</fullName>
    </recommendedName>
</protein>
<evidence type="ECO:0000313" key="2">
    <source>
        <dbReference type="Proteomes" id="UP000269221"/>
    </source>
</evidence>
<evidence type="ECO:0008006" key="3">
    <source>
        <dbReference type="Google" id="ProtNLM"/>
    </source>
</evidence>
<dbReference type="Proteomes" id="UP000269221">
    <property type="component" value="Unassembled WGS sequence"/>
</dbReference>
<keyword evidence="2" id="KW-1185">Reference proteome</keyword>
<dbReference type="InterPro" id="IPR036397">
    <property type="entry name" value="RNaseH_sf"/>
</dbReference>
<accession>A0A3M0L0T5</accession>